<dbReference type="PANTHER" id="PTHR11360">
    <property type="entry name" value="MONOCARBOXYLATE TRANSPORTER"/>
    <property type="match status" value="1"/>
</dbReference>
<feature type="transmembrane region" description="Helical" evidence="1">
    <location>
        <begin position="53"/>
        <end position="71"/>
    </location>
</feature>
<keyword evidence="3" id="KW-1185">Reference proteome</keyword>
<reference evidence="4" key="1">
    <citation type="submission" date="2017-02" db="UniProtKB">
        <authorList>
            <consortium name="WormBaseParasite"/>
        </authorList>
    </citation>
    <scope>IDENTIFICATION</scope>
</reference>
<dbReference type="Proteomes" id="UP000274131">
    <property type="component" value="Unassembled WGS sequence"/>
</dbReference>
<evidence type="ECO:0000313" key="2">
    <source>
        <dbReference type="EMBL" id="VDD90090.1"/>
    </source>
</evidence>
<keyword evidence="1" id="KW-0472">Membrane</keyword>
<dbReference type="PANTHER" id="PTHR11360:SF286">
    <property type="entry name" value="GH22266P"/>
    <property type="match status" value="1"/>
</dbReference>
<dbReference type="STRING" id="51028.A0A0N4V4T9"/>
<keyword evidence="1" id="KW-1133">Transmembrane helix</keyword>
<feature type="transmembrane region" description="Helical" evidence="1">
    <location>
        <begin position="170"/>
        <end position="189"/>
    </location>
</feature>
<name>A0A0N4V4T9_ENTVE</name>
<reference evidence="2 3" key="2">
    <citation type="submission" date="2018-10" db="EMBL/GenBank/DDBJ databases">
        <authorList>
            <consortium name="Pathogen Informatics"/>
        </authorList>
    </citation>
    <scope>NUCLEOTIDE SEQUENCE [LARGE SCALE GENOMIC DNA]</scope>
</reference>
<protein>
    <submittedName>
        <fullName evidence="4">MFS domain-containing protein</fullName>
    </submittedName>
</protein>
<dbReference type="EMBL" id="UXUI01007979">
    <property type="protein sequence ID" value="VDD90090.1"/>
    <property type="molecule type" value="Genomic_DNA"/>
</dbReference>
<keyword evidence="1" id="KW-0812">Transmembrane</keyword>
<dbReference type="InterPro" id="IPR011701">
    <property type="entry name" value="MFS"/>
</dbReference>
<dbReference type="AlphaFoldDB" id="A0A0N4V4T9"/>
<feature type="transmembrane region" description="Helical" evidence="1">
    <location>
        <begin position="439"/>
        <end position="458"/>
    </location>
</feature>
<evidence type="ECO:0000313" key="3">
    <source>
        <dbReference type="Proteomes" id="UP000274131"/>
    </source>
</evidence>
<dbReference type="InterPro" id="IPR036259">
    <property type="entry name" value="MFS_trans_sf"/>
</dbReference>
<dbReference type="WBParaSite" id="EVEC_0000518801-mRNA-1">
    <property type="protein sequence ID" value="EVEC_0000518801-mRNA-1"/>
    <property type="gene ID" value="EVEC_0000518801"/>
</dbReference>
<feature type="transmembrane region" description="Helical" evidence="1">
    <location>
        <begin position="524"/>
        <end position="545"/>
    </location>
</feature>
<proteinExistence type="predicted"/>
<dbReference type="Pfam" id="PF07690">
    <property type="entry name" value="MFS_1"/>
    <property type="match status" value="2"/>
</dbReference>
<gene>
    <name evidence="2" type="ORF">EVEC_LOCUS4841</name>
</gene>
<sequence>MLGINVTLLPPPPDGGYGWVVVLAAFLHSFFIDGIANSFSVFLPIFRSHFHSSVALTSFIGSALIGCYHLVGPVVGGFVNAFGCRRVVIVGAVISSAAFVLSVHSPSIYFFMVSYGILGGIGFGLIYLPSIVCLSFYFERKRAVATGLAVAGTGVGTFVMPVVINTPTLCTIYFLGGLSFSCLFYGLLYRPLKIKALEKDQKIEEVVSYSDFLCFFFYLFKRIRSSDDIGKFQPESDYRHDRSDVKSRVSFRSYTRSLGRSSQHPQETRSLFSAPVSRSLLLYLRCLFHFFKFFLISGNGFQNAIDLEELCRPLSHSDIFYQGSIRRLPEFLAGSVRGYRASQISIPKDFAVQSIRHLSSAEGKKCLTCGTLEVTIKEQVFKLLPLPIKSALEMMDFSLAKEPVMIILLLSNLFGMLAFYIPFMFITHLAVMRAISLDYAELLLPLIGLSNTLGRVVFGWLADRGWMSPLVIYSASLCICGVLCVACPSLPTFIAIVRFLASFSCLPSIILAHLLGIKRLTSSFGLLIVSRGIAALIGTPIGGLIYDCTGSYNATFYFGGCLFLLSGLAPCMIPFVPQKAIIEAEKPKENVARSNYENIGIL</sequence>
<accession>A0A0N4V4T9</accession>
<feature type="transmembrane region" description="Helical" evidence="1">
    <location>
        <begin position="404"/>
        <end position="427"/>
    </location>
</feature>
<dbReference type="SUPFAM" id="SSF103473">
    <property type="entry name" value="MFS general substrate transporter"/>
    <property type="match status" value="1"/>
</dbReference>
<feature type="transmembrane region" description="Helical" evidence="1">
    <location>
        <begin position="144"/>
        <end position="164"/>
    </location>
</feature>
<feature type="transmembrane region" description="Helical" evidence="1">
    <location>
        <begin position="108"/>
        <end position="137"/>
    </location>
</feature>
<dbReference type="InterPro" id="IPR050327">
    <property type="entry name" value="Proton-linked_MCT"/>
</dbReference>
<evidence type="ECO:0000256" key="1">
    <source>
        <dbReference type="SAM" id="Phobius"/>
    </source>
</evidence>
<organism evidence="4">
    <name type="scientific">Enterobius vermicularis</name>
    <name type="common">Human pinworm</name>
    <dbReference type="NCBI Taxonomy" id="51028"/>
    <lineage>
        <taxon>Eukaryota</taxon>
        <taxon>Metazoa</taxon>
        <taxon>Ecdysozoa</taxon>
        <taxon>Nematoda</taxon>
        <taxon>Chromadorea</taxon>
        <taxon>Rhabditida</taxon>
        <taxon>Spirurina</taxon>
        <taxon>Oxyuridomorpha</taxon>
        <taxon>Oxyuroidea</taxon>
        <taxon>Oxyuridae</taxon>
        <taxon>Enterobius</taxon>
    </lineage>
</organism>
<feature type="transmembrane region" description="Helical" evidence="1">
    <location>
        <begin position="497"/>
        <end position="517"/>
    </location>
</feature>
<dbReference type="OrthoDB" id="6499973at2759"/>
<feature type="transmembrane region" description="Helical" evidence="1">
    <location>
        <begin position="20"/>
        <end position="46"/>
    </location>
</feature>
<feature type="transmembrane region" description="Helical" evidence="1">
    <location>
        <begin position="557"/>
        <end position="576"/>
    </location>
</feature>
<feature type="transmembrane region" description="Helical" evidence="1">
    <location>
        <begin position="470"/>
        <end position="491"/>
    </location>
</feature>
<evidence type="ECO:0000313" key="4">
    <source>
        <dbReference type="WBParaSite" id="EVEC_0000518801-mRNA-1"/>
    </source>
</evidence>
<dbReference type="Gene3D" id="1.20.1250.20">
    <property type="entry name" value="MFS general substrate transporter like domains"/>
    <property type="match status" value="2"/>
</dbReference>
<dbReference type="GO" id="GO:0008028">
    <property type="term" value="F:monocarboxylic acid transmembrane transporter activity"/>
    <property type="evidence" value="ECO:0007669"/>
    <property type="project" value="TreeGrafter"/>
</dbReference>